<keyword evidence="1" id="KW-0547">Nucleotide-binding</keyword>
<keyword evidence="10" id="KW-1185">Reference proteome</keyword>
<dbReference type="InterPro" id="IPR038726">
    <property type="entry name" value="PDDEXK_AddAB-type"/>
</dbReference>
<dbReference type="InterPro" id="IPR011604">
    <property type="entry name" value="PDDEXK-like_dom_sf"/>
</dbReference>
<dbReference type="SUPFAM" id="SSF52980">
    <property type="entry name" value="Restriction endonuclease-like"/>
    <property type="match status" value="1"/>
</dbReference>
<evidence type="ECO:0000313" key="9">
    <source>
        <dbReference type="EMBL" id="OPG16333.1"/>
    </source>
</evidence>
<dbReference type="EMBL" id="MWPS01000016">
    <property type="protein sequence ID" value="OPG16333.1"/>
    <property type="molecule type" value="Genomic_DNA"/>
</dbReference>
<dbReference type="GO" id="GO:0005524">
    <property type="term" value="F:ATP binding"/>
    <property type="evidence" value="ECO:0007669"/>
    <property type="project" value="UniProtKB-KW"/>
</dbReference>
<evidence type="ECO:0000256" key="2">
    <source>
        <dbReference type="ARBA" id="ARBA00022763"/>
    </source>
</evidence>
<dbReference type="Pfam" id="PF12705">
    <property type="entry name" value="PDDEXK_1"/>
    <property type="match status" value="1"/>
</dbReference>
<dbReference type="GO" id="GO:0016787">
    <property type="term" value="F:hydrolase activity"/>
    <property type="evidence" value="ECO:0007669"/>
    <property type="project" value="UniProtKB-KW"/>
</dbReference>
<name>A0A1V4ETS0_9BACL</name>
<comment type="caution">
    <text evidence="9">The sequence shown here is derived from an EMBL/GenBank/DDBJ whole genome shotgun (WGS) entry which is preliminary data.</text>
</comment>
<evidence type="ECO:0000256" key="1">
    <source>
        <dbReference type="ARBA" id="ARBA00022741"/>
    </source>
</evidence>
<keyword evidence="3" id="KW-0378">Hydrolase</keyword>
<evidence type="ECO:0000256" key="3">
    <source>
        <dbReference type="ARBA" id="ARBA00022801"/>
    </source>
</evidence>
<accession>A0A1V4ETS0</accession>
<evidence type="ECO:0000256" key="4">
    <source>
        <dbReference type="ARBA" id="ARBA00022806"/>
    </source>
</evidence>
<gene>
    <name evidence="9" type="ORF">B2M26_05465</name>
</gene>
<protein>
    <recommendedName>
        <fullName evidence="8">PD-(D/E)XK endonuclease-like domain-containing protein</fullName>
    </recommendedName>
</protein>
<dbReference type="InterPro" id="IPR011335">
    <property type="entry name" value="Restrct_endonuc-II-like"/>
</dbReference>
<evidence type="ECO:0000259" key="8">
    <source>
        <dbReference type="Pfam" id="PF12705"/>
    </source>
</evidence>
<evidence type="ECO:0000256" key="6">
    <source>
        <dbReference type="ARBA" id="ARBA00023125"/>
    </source>
</evidence>
<reference evidence="9 10" key="1">
    <citation type="submission" date="2017-02" db="EMBL/GenBank/DDBJ databases">
        <title>Draft genome of Acidibacillus ferrooxidans Huett2.</title>
        <authorList>
            <person name="Schopf S."/>
        </authorList>
    </citation>
    <scope>NUCLEOTIDE SEQUENCE [LARGE SCALE GENOMIC DNA]</scope>
    <source>
        <strain evidence="9 10">Huett2</strain>
    </source>
</reference>
<feature type="domain" description="PD-(D/E)XK endonuclease-like" evidence="8">
    <location>
        <begin position="56"/>
        <end position="290"/>
    </location>
</feature>
<dbReference type="AlphaFoldDB" id="A0A1V4ETS0"/>
<evidence type="ECO:0000256" key="7">
    <source>
        <dbReference type="ARBA" id="ARBA00023204"/>
    </source>
</evidence>
<sequence>MLDSRESGDAVLFNVRAYSERAGASAGVFYPGKRAHGMILLESLSGGEYRKSMEYLSFSRLSLLETCGLRFYFEYVEKRSPVDPVPLHHAKFGTLLHSLYEQHANSAGHDSYEVLKKRYDVDFPKLVSLFPDRDAAVQFYKKGLAAIQRFSRYLVKDVVASEKEFLIETSTGVPPLKGFIDRLIYSEDHGYLVADLKTGKAFSGGDRKKRRQLVVYSIACESEYGTPADSGYFDFVVQGNRAWVDIAEEDRAEVRAWVREKWHEIEMERFDAKYSRAFCSAYCPFRSECDTFLQHHRAG</sequence>
<evidence type="ECO:0000256" key="5">
    <source>
        <dbReference type="ARBA" id="ARBA00022840"/>
    </source>
</evidence>
<dbReference type="Proteomes" id="UP000190229">
    <property type="component" value="Unassembled WGS sequence"/>
</dbReference>
<keyword evidence="5" id="KW-0067">ATP-binding</keyword>
<keyword evidence="7" id="KW-0234">DNA repair</keyword>
<dbReference type="OrthoDB" id="5413799at2"/>
<keyword evidence="4" id="KW-0347">Helicase</keyword>
<keyword evidence="2" id="KW-0227">DNA damage</keyword>
<dbReference type="GO" id="GO:0006281">
    <property type="term" value="P:DNA repair"/>
    <property type="evidence" value="ECO:0007669"/>
    <property type="project" value="UniProtKB-KW"/>
</dbReference>
<evidence type="ECO:0000313" key="10">
    <source>
        <dbReference type="Proteomes" id="UP000190229"/>
    </source>
</evidence>
<dbReference type="Gene3D" id="3.90.320.10">
    <property type="match status" value="1"/>
</dbReference>
<proteinExistence type="predicted"/>
<dbReference type="GO" id="GO:0004386">
    <property type="term" value="F:helicase activity"/>
    <property type="evidence" value="ECO:0007669"/>
    <property type="project" value="UniProtKB-KW"/>
</dbReference>
<keyword evidence="6" id="KW-0238">DNA-binding</keyword>
<organism evidence="9 10">
    <name type="scientific">Ferroacidibacillus organovorans</name>
    <dbReference type="NCBI Taxonomy" id="1765683"/>
    <lineage>
        <taxon>Bacteria</taxon>
        <taxon>Bacillati</taxon>
        <taxon>Bacillota</taxon>
        <taxon>Bacilli</taxon>
        <taxon>Bacillales</taxon>
        <taxon>Alicyclobacillaceae</taxon>
        <taxon>Ferroacidibacillus</taxon>
    </lineage>
</organism>
<dbReference type="GO" id="GO:0003677">
    <property type="term" value="F:DNA binding"/>
    <property type="evidence" value="ECO:0007669"/>
    <property type="project" value="UniProtKB-KW"/>
</dbReference>